<dbReference type="SUPFAM" id="SSF51445">
    <property type="entry name" value="(Trans)glycosidases"/>
    <property type="match status" value="1"/>
</dbReference>
<keyword evidence="8 13" id="KW-0106">Calcium</keyword>
<dbReference type="InterPro" id="IPR006046">
    <property type="entry name" value="Alpha_amylase"/>
</dbReference>
<proteinExistence type="inferred from homology"/>
<feature type="disulfide bond" evidence="14">
    <location>
        <begin position="157"/>
        <end position="171"/>
    </location>
</feature>
<evidence type="ECO:0000256" key="9">
    <source>
        <dbReference type="ARBA" id="ARBA00023277"/>
    </source>
</evidence>
<comment type="similarity">
    <text evidence="3 16">Belongs to the glycosyl hydrolase 13 family.</text>
</comment>
<dbReference type="EC" id="3.2.1.1" evidence="4 17"/>
<feature type="binding site" evidence="13">
    <location>
        <position position="169"/>
    </location>
    <ligand>
        <name>Ca(2+)</name>
        <dbReference type="ChEBI" id="CHEBI:29108"/>
        <label>1</label>
    </ligand>
</feature>
<evidence type="ECO:0000256" key="14">
    <source>
        <dbReference type="PIRSR" id="PIRSR001024-4"/>
    </source>
</evidence>
<dbReference type="InterPro" id="IPR017853">
    <property type="entry name" value="GH"/>
</dbReference>
<reference evidence="21 22" key="1">
    <citation type="submission" date="2014-06" db="EMBL/GenBank/DDBJ databases">
        <authorList>
            <person name="Swart Estienne"/>
        </authorList>
    </citation>
    <scope>NUCLEOTIDE SEQUENCE [LARGE SCALE GENOMIC DNA]</scope>
    <source>
        <strain evidence="21 22">130c</strain>
    </source>
</reference>
<evidence type="ECO:0000256" key="13">
    <source>
        <dbReference type="PIRSR" id="PIRSR001024-3"/>
    </source>
</evidence>
<feature type="chain" id="PRO_5001729665" description="Alpha-amylase" evidence="18">
    <location>
        <begin position="20"/>
        <end position="472"/>
    </location>
</feature>
<evidence type="ECO:0000256" key="15">
    <source>
        <dbReference type="PIRSR" id="PIRSR001024-5"/>
    </source>
</evidence>
<dbReference type="GO" id="GO:0004556">
    <property type="term" value="F:alpha-amylase activity"/>
    <property type="evidence" value="ECO:0007669"/>
    <property type="project" value="UniProtKB-UniRule"/>
</dbReference>
<feature type="binding site" evidence="15">
    <location>
        <position position="207"/>
    </location>
    <ligand>
        <name>substrate</name>
    </ligand>
</feature>
<evidence type="ECO:0000259" key="19">
    <source>
        <dbReference type="SMART" id="SM00632"/>
    </source>
</evidence>
<feature type="binding site" evidence="13">
    <location>
        <position position="178"/>
    </location>
    <ligand>
        <name>Ca(2+)</name>
        <dbReference type="ChEBI" id="CHEBI:29108"/>
        <label>1</label>
    </ligand>
</feature>
<evidence type="ECO:0000256" key="10">
    <source>
        <dbReference type="ARBA" id="ARBA00023295"/>
    </source>
</evidence>
<evidence type="ECO:0000256" key="3">
    <source>
        <dbReference type="ARBA" id="ARBA00008061"/>
    </source>
</evidence>
<feature type="active site" description="Nucleophile" evidence="11">
    <location>
        <position position="209"/>
    </location>
</feature>
<feature type="domain" description="Glycosyl hydrolase family 13 catalytic" evidence="20">
    <location>
        <begin position="32"/>
        <end position="371"/>
    </location>
</feature>
<feature type="binding site" evidence="15">
    <location>
        <position position="347"/>
    </location>
    <ligand>
        <name>substrate</name>
    </ligand>
</feature>
<dbReference type="PRINTS" id="PR00110">
    <property type="entry name" value="ALPHAAMYLASE"/>
</dbReference>
<feature type="binding site" evidence="13">
    <location>
        <position position="213"/>
    </location>
    <ligand>
        <name>Ca(2+)</name>
        <dbReference type="ChEBI" id="CHEBI:29108"/>
        <label>1</label>
    </ligand>
</feature>
<feature type="binding site" evidence="13">
    <location>
        <position position="132"/>
    </location>
    <ligand>
        <name>Ca(2+)</name>
        <dbReference type="ChEBI" id="CHEBI:29108"/>
        <label>1</label>
    </ligand>
</feature>
<dbReference type="SUPFAM" id="SSF51011">
    <property type="entry name" value="Glycosyl hydrolase domain"/>
    <property type="match status" value="1"/>
</dbReference>
<feature type="active site" description="Proton donor" evidence="11">
    <location>
        <position position="233"/>
    </location>
</feature>
<keyword evidence="14" id="KW-1015">Disulfide bond</keyword>
<dbReference type="GO" id="GO:0005509">
    <property type="term" value="F:calcium ion binding"/>
    <property type="evidence" value="ECO:0007669"/>
    <property type="project" value="InterPro"/>
</dbReference>
<dbReference type="PANTHER" id="PTHR10357">
    <property type="entry name" value="ALPHA-AMYLASE FAMILY MEMBER"/>
    <property type="match status" value="1"/>
</dbReference>
<evidence type="ECO:0000256" key="18">
    <source>
        <dbReference type="SAM" id="SignalP"/>
    </source>
</evidence>
<evidence type="ECO:0000256" key="16">
    <source>
        <dbReference type="RuleBase" id="RU003615"/>
    </source>
</evidence>
<keyword evidence="5 13" id="KW-0479">Metal-binding</keyword>
<dbReference type="Gene3D" id="3.20.20.80">
    <property type="entry name" value="Glycosidases"/>
    <property type="match status" value="1"/>
</dbReference>
<comment type="cofactor">
    <cofactor evidence="2">
        <name>Ca(2+)</name>
        <dbReference type="ChEBI" id="CHEBI:29108"/>
    </cofactor>
</comment>
<feature type="binding site" evidence="15">
    <location>
        <position position="237"/>
    </location>
    <ligand>
        <name>substrate</name>
    </ligand>
</feature>
<evidence type="ECO:0000313" key="22">
    <source>
        <dbReference type="Proteomes" id="UP000039865"/>
    </source>
</evidence>
<keyword evidence="22" id="KW-1185">Reference proteome</keyword>
<feature type="binding site" evidence="13">
    <location>
        <position position="209"/>
    </location>
    <ligand>
        <name>Ca(2+)</name>
        <dbReference type="ChEBI" id="CHEBI:29108"/>
        <label>2</label>
    </ligand>
</feature>
<dbReference type="PANTHER" id="PTHR10357:SF215">
    <property type="entry name" value="ALPHA-AMYLASE 1"/>
    <property type="match status" value="1"/>
</dbReference>
<comment type="catalytic activity">
    <reaction evidence="1 17">
        <text>Endohydrolysis of (1-&gt;4)-alpha-D-glucosidic linkages in polysaccharides containing three or more (1-&gt;4)-alpha-linked D-glucose units.</text>
        <dbReference type="EC" id="3.2.1.1"/>
    </reaction>
</comment>
<feature type="domain" description="Alpha-amylase C-terminal" evidence="19">
    <location>
        <begin position="382"/>
        <end position="458"/>
    </location>
</feature>
<dbReference type="Proteomes" id="UP000039865">
    <property type="component" value="Unassembled WGS sequence"/>
</dbReference>
<evidence type="ECO:0000256" key="5">
    <source>
        <dbReference type="ARBA" id="ARBA00022723"/>
    </source>
</evidence>
<sequence length="472" mass="53648">MQLIKYITLLALFSSSVLLHSKDEWKSRTIYQLITDRFWRTDGSTAGCADIHKYCGGTWKGIEDQLDYIKNMGFDAIWISPMPENYGDDYHGYAALNWYNPNPHFGDANSLKSMINTAHSKGIWVMLDVVANHVAYIDTDYGKVTPFNDGSHYHTKCQINNWGDANEVEYCRLSNLPDLNQDNQFVRDTLKKWVKDTVSEYNFDGIRVDTVPHVKVPFWKEYSQAAGVFSIGEALNGDIGYVSNFANNALDATLNYPLYFTMKNVFNYKQSMYQIRTTLNGEKNAFHDMDALGVFVDNHDNPRFLSMTYSIPLFKSALTFALFAQGIPIVYYGSEQGYAGGADPNNRETLWNTMNPNSELYKYLQTVVSVRKSHQVWKEQHVERYVNDKFYAFSRGQVLVALTNDDQGTQSILVSYHPFSAGQTVCNKLKQNDCTQVGNNGVQITLQGGEAKIYVPANSETEQVAQDFLAFE</sequence>
<evidence type="ECO:0000256" key="6">
    <source>
        <dbReference type="ARBA" id="ARBA00022729"/>
    </source>
</evidence>
<dbReference type="InterPro" id="IPR013777">
    <property type="entry name" value="A-amylase-like"/>
</dbReference>
<dbReference type="OrthoDB" id="1740265at2759"/>
<dbReference type="Gene3D" id="2.60.40.1180">
    <property type="entry name" value="Golgi alpha-mannosidase II"/>
    <property type="match status" value="1"/>
</dbReference>
<feature type="disulfide bond" evidence="14">
    <location>
        <begin position="48"/>
        <end position="55"/>
    </location>
</feature>
<evidence type="ECO:0000256" key="1">
    <source>
        <dbReference type="ARBA" id="ARBA00000548"/>
    </source>
</evidence>
<gene>
    <name evidence="21" type="primary">Contig17777.g18896</name>
    <name evidence="21" type="ORF">STYLEM_13844</name>
</gene>
<dbReference type="GO" id="GO:0005975">
    <property type="term" value="P:carbohydrate metabolic process"/>
    <property type="evidence" value="ECO:0007669"/>
    <property type="project" value="InterPro"/>
</dbReference>
<feature type="binding site" evidence="15">
    <location>
        <position position="133"/>
    </location>
    <ligand>
        <name>substrate</name>
    </ligand>
</feature>
<dbReference type="InterPro" id="IPR031319">
    <property type="entry name" value="A-amylase_C"/>
</dbReference>
<evidence type="ECO:0000256" key="7">
    <source>
        <dbReference type="ARBA" id="ARBA00022801"/>
    </source>
</evidence>
<evidence type="ECO:0000256" key="11">
    <source>
        <dbReference type="PIRSR" id="PIRSR001024-1"/>
    </source>
</evidence>
<dbReference type="InterPro" id="IPR013780">
    <property type="entry name" value="Glyco_hydro_b"/>
</dbReference>
<dbReference type="InParanoid" id="A0A078AS24"/>
<dbReference type="PIRSF" id="PIRSF001024">
    <property type="entry name" value="Alph-amyl_fung"/>
    <property type="match status" value="1"/>
</dbReference>
<dbReference type="SMART" id="SM00642">
    <property type="entry name" value="Aamy"/>
    <property type="match status" value="1"/>
</dbReference>
<feature type="site" description="Transition state stabilizer" evidence="12">
    <location>
        <position position="300"/>
    </location>
</feature>
<feature type="binding site" evidence="15">
    <location>
        <position position="300"/>
    </location>
    <ligand>
        <name>substrate</name>
    </ligand>
</feature>
<organism evidence="21 22">
    <name type="scientific">Stylonychia lemnae</name>
    <name type="common">Ciliate</name>
    <dbReference type="NCBI Taxonomy" id="5949"/>
    <lineage>
        <taxon>Eukaryota</taxon>
        <taxon>Sar</taxon>
        <taxon>Alveolata</taxon>
        <taxon>Ciliophora</taxon>
        <taxon>Intramacronucleata</taxon>
        <taxon>Spirotrichea</taxon>
        <taxon>Stichotrichia</taxon>
        <taxon>Sporadotrichida</taxon>
        <taxon>Oxytrichidae</taxon>
        <taxon>Stylonychinae</taxon>
        <taxon>Stylonychia</taxon>
    </lineage>
</organism>
<accession>A0A078AS24</accession>
<keyword evidence="10 17" id="KW-0326">Glycosidase</keyword>
<protein>
    <recommendedName>
        <fullName evidence="4 17">Alpha-amylase</fullName>
        <ecNumber evidence="4 17">3.2.1.1</ecNumber>
    </recommendedName>
</protein>
<evidence type="ECO:0000313" key="21">
    <source>
        <dbReference type="EMBL" id="CDW84776.1"/>
    </source>
</evidence>
<keyword evidence="6 18" id="KW-0732">Signal</keyword>
<dbReference type="EMBL" id="CCKQ01013141">
    <property type="protein sequence ID" value="CDW84776.1"/>
    <property type="molecule type" value="Genomic_DNA"/>
</dbReference>
<keyword evidence="9 17" id="KW-0119">Carbohydrate metabolism</keyword>
<evidence type="ECO:0000256" key="8">
    <source>
        <dbReference type="ARBA" id="ARBA00022837"/>
    </source>
</evidence>
<feature type="signal peptide" evidence="18">
    <location>
        <begin position="1"/>
        <end position="19"/>
    </location>
</feature>
<dbReference type="SMART" id="SM00632">
    <property type="entry name" value="Aamy_C"/>
    <property type="match status" value="1"/>
</dbReference>
<dbReference type="Pfam" id="PF00128">
    <property type="entry name" value="Alpha-amylase"/>
    <property type="match status" value="1"/>
</dbReference>
<feature type="binding site" evidence="13">
    <location>
        <position position="233"/>
    </location>
    <ligand>
        <name>Ca(2+)</name>
        <dbReference type="ChEBI" id="CHEBI:29108"/>
        <label>2</label>
    </ligand>
</feature>
<evidence type="ECO:0000256" key="2">
    <source>
        <dbReference type="ARBA" id="ARBA00001913"/>
    </source>
</evidence>
<keyword evidence="7 17" id="KW-0378">Hydrolase</keyword>
<name>A0A078AS24_STYLE</name>
<dbReference type="CDD" id="cd11319">
    <property type="entry name" value="AmyAc_euk_AmyA"/>
    <property type="match status" value="1"/>
</dbReference>
<dbReference type="AlphaFoldDB" id="A0A078AS24"/>
<evidence type="ECO:0000256" key="12">
    <source>
        <dbReference type="PIRSR" id="PIRSR001024-2"/>
    </source>
</evidence>
<evidence type="ECO:0000256" key="17">
    <source>
        <dbReference type="RuleBase" id="RU361134"/>
    </source>
</evidence>
<evidence type="ECO:0000256" key="4">
    <source>
        <dbReference type="ARBA" id="ARBA00012595"/>
    </source>
</evidence>
<dbReference type="InterPro" id="IPR006047">
    <property type="entry name" value="GH13_cat_dom"/>
</dbReference>
<evidence type="ECO:0000259" key="20">
    <source>
        <dbReference type="SMART" id="SM00642"/>
    </source>
</evidence>